<dbReference type="STRING" id="1522368.IN07_18315"/>
<proteinExistence type="predicted"/>
<dbReference type="Pfam" id="PF00723">
    <property type="entry name" value="Glyco_hydro_15"/>
    <property type="match status" value="1"/>
</dbReference>
<dbReference type="GO" id="GO:0015927">
    <property type="term" value="F:trehalase activity"/>
    <property type="evidence" value="ECO:0007669"/>
    <property type="project" value="TreeGrafter"/>
</dbReference>
<dbReference type="InterPro" id="IPR045582">
    <property type="entry name" value="Trehalase-like_N"/>
</dbReference>
<dbReference type="AlphaFoldDB" id="A0A098Y2W2"/>
<feature type="domain" description="GH15-like" evidence="1">
    <location>
        <begin position="223"/>
        <end position="583"/>
    </location>
</feature>
<dbReference type="GO" id="GO:0005993">
    <property type="term" value="P:trehalose catabolic process"/>
    <property type="evidence" value="ECO:0007669"/>
    <property type="project" value="TreeGrafter"/>
</dbReference>
<dbReference type="OrthoDB" id="3902805at2"/>
<dbReference type="InterPro" id="IPR012341">
    <property type="entry name" value="6hp_glycosidase-like_sf"/>
</dbReference>
<evidence type="ECO:0000259" key="1">
    <source>
        <dbReference type="Pfam" id="PF00723"/>
    </source>
</evidence>
<evidence type="ECO:0000313" key="4">
    <source>
        <dbReference type="Proteomes" id="UP000029713"/>
    </source>
</evidence>
<evidence type="ECO:0000313" key="3">
    <source>
        <dbReference type="EMBL" id="KGH45233.1"/>
    </source>
</evidence>
<dbReference type="InterPro" id="IPR011613">
    <property type="entry name" value="GH15-like"/>
</dbReference>
<evidence type="ECO:0000259" key="2">
    <source>
        <dbReference type="Pfam" id="PF19291"/>
    </source>
</evidence>
<dbReference type="PANTHER" id="PTHR31616">
    <property type="entry name" value="TREHALASE"/>
    <property type="match status" value="1"/>
</dbReference>
<gene>
    <name evidence="3" type="ORF">IN07_18315</name>
</gene>
<dbReference type="Pfam" id="PF19291">
    <property type="entry name" value="TREH_N"/>
    <property type="match status" value="1"/>
</dbReference>
<reference evidence="3 4" key="1">
    <citation type="submission" date="2014-07" db="EMBL/GenBank/DDBJ databases">
        <title>Biosystematic studies on Modestobacter strains isolated from extreme hyper-arid desert soil and from historic building.</title>
        <authorList>
            <person name="Bukarasam K."/>
            <person name="Bull A."/>
            <person name="Girard G."/>
            <person name="van Wezel G."/>
            <person name="Goodfellow M."/>
        </authorList>
    </citation>
    <scope>NUCLEOTIDE SEQUENCE [LARGE SCALE GENOMIC DNA]</scope>
    <source>
        <strain evidence="3 4">KNN45-2b</strain>
    </source>
</reference>
<dbReference type="PANTHER" id="PTHR31616:SF10">
    <property type="entry name" value="TREHALASE"/>
    <property type="match status" value="1"/>
</dbReference>
<name>A0A098Y2W2_9ACTN</name>
<organism evidence="3 4">
    <name type="scientific">Modestobacter caceresii</name>
    <dbReference type="NCBI Taxonomy" id="1522368"/>
    <lineage>
        <taxon>Bacteria</taxon>
        <taxon>Bacillati</taxon>
        <taxon>Actinomycetota</taxon>
        <taxon>Actinomycetes</taxon>
        <taxon>Geodermatophilales</taxon>
        <taxon>Geodermatophilaceae</taxon>
        <taxon>Modestobacter</taxon>
    </lineage>
</organism>
<protein>
    <submittedName>
        <fullName evidence="3">Glycoside hydrolase family 15</fullName>
    </submittedName>
</protein>
<accession>A0A098Y2W2</accession>
<feature type="domain" description="Trehalase-like N-terminal" evidence="2">
    <location>
        <begin position="2"/>
        <end position="157"/>
    </location>
</feature>
<dbReference type="EMBL" id="JPMX01000084">
    <property type="protein sequence ID" value="KGH45233.1"/>
    <property type="molecule type" value="Genomic_DNA"/>
</dbReference>
<comment type="caution">
    <text evidence="3">The sequence shown here is derived from an EMBL/GenBank/DDBJ whole genome shotgun (WGS) entry which is preliminary data.</text>
</comment>
<keyword evidence="4" id="KW-1185">Reference proteome</keyword>
<dbReference type="SUPFAM" id="SSF48208">
    <property type="entry name" value="Six-hairpin glycosidases"/>
    <property type="match status" value="1"/>
</dbReference>
<dbReference type="Proteomes" id="UP000029713">
    <property type="component" value="Unassembled WGS sequence"/>
</dbReference>
<keyword evidence="3" id="KW-0378">Hydrolase</keyword>
<dbReference type="RefSeq" id="WP_036338136.1">
    <property type="nucleotide sequence ID" value="NZ_JPMX01000084.1"/>
</dbReference>
<dbReference type="Gene3D" id="1.50.10.10">
    <property type="match status" value="1"/>
</dbReference>
<dbReference type="InterPro" id="IPR008928">
    <property type="entry name" value="6-hairpin_glycosidase_sf"/>
</dbReference>
<sequence length="598" mass="64730">MTPIANYALLGDCQGAALVALDGSVDWWCPARFDAPSVFARLLDPGAGHWSIRPRDEWTATRRYVEGSMVMQTDFTTASGVLRLTDALALGAGERGHQIGHASPHLLVRQVEAVRGEVEIDVELAVRLEYGLITPQITSTPQGIELGGGAERLALTADRPLSVADGKVTARFALREGESAVFALHHRAAVQPPTAALDGRAALADTVAGWQSWSQLHQGYQGPYREQVTRAGLVLQALTYRPTGAVIAAATTSLPETPGGSANWDYRFGWLRDGSFTLKALWVAACPDEGERFFDWMATSTGSVGEGQVPIMFGAGGERDLTEHELDHLAGFAGSRPVRVGNDAWTQKQLDVLGEVLECAWVLRDQLGELSPSTAAFLRSLADRAAATWHEPDAGIWEGREGDRDYVTSKVMCWVALDRAVELADRLGPEADVARWKQAREEVRAAILKRGWNESVQAFTGAFDSDHLDAGVLLLPIVGFLPGDDERVVATLDAIERELSKDALVQRWTGSGDEGAFVICSYWLAAGRAMAGQVDRAKQIFETVTGYANDVGLLSEEIDLRDRGLIGNFPQALSHIGLVNAAWAIAQAENPHRPDQPN</sequence>